<feature type="compositionally biased region" description="Polar residues" evidence="1">
    <location>
        <begin position="179"/>
        <end position="188"/>
    </location>
</feature>
<evidence type="ECO:0000256" key="1">
    <source>
        <dbReference type="SAM" id="MobiDB-lite"/>
    </source>
</evidence>
<feature type="compositionally biased region" description="Low complexity" evidence="1">
    <location>
        <begin position="189"/>
        <end position="213"/>
    </location>
</feature>
<dbReference type="Proteomes" id="UP001309876">
    <property type="component" value="Unassembled WGS sequence"/>
</dbReference>
<gene>
    <name evidence="4" type="ORF">LTR05_003250</name>
</gene>
<reference evidence="4 5" key="1">
    <citation type="submission" date="2023-08" db="EMBL/GenBank/DDBJ databases">
        <title>Black Yeasts Isolated from many extreme environments.</title>
        <authorList>
            <person name="Coleine C."/>
            <person name="Stajich J.E."/>
            <person name="Selbmann L."/>
        </authorList>
    </citation>
    <scope>NUCLEOTIDE SEQUENCE [LARGE SCALE GENOMIC DNA]</scope>
    <source>
        <strain evidence="4 5">CCFEE 5910</strain>
    </source>
</reference>
<keyword evidence="5" id="KW-1185">Reference proteome</keyword>
<dbReference type="EMBL" id="JAVRRJ010000002">
    <property type="protein sequence ID" value="KAK5089026.1"/>
    <property type="molecule type" value="Genomic_DNA"/>
</dbReference>
<feature type="compositionally biased region" description="Polar residues" evidence="1">
    <location>
        <begin position="324"/>
        <end position="333"/>
    </location>
</feature>
<dbReference type="InterPro" id="IPR007567">
    <property type="entry name" value="Mid2_dom"/>
</dbReference>
<protein>
    <recommendedName>
        <fullName evidence="3">Mid2 domain-containing protein</fullName>
    </recommendedName>
</protein>
<evidence type="ECO:0000259" key="3">
    <source>
        <dbReference type="Pfam" id="PF04478"/>
    </source>
</evidence>
<keyword evidence="2" id="KW-0812">Transmembrane</keyword>
<dbReference type="AlphaFoldDB" id="A0AAN7YIS3"/>
<comment type="caution">
    <text evidence="4">The sequence shown here is derived from an EMBL/GenBank/DDBJ whole genome shotgun (WGS) entry which is preliminary data.</text>
</comment>
<keyword evidence="2" id="KW-0472">Membrane</keyword>
<proteinExistence type="predicted"/>
<keyword evidence="2" id="KW-1133">Transmembrane helix</keyword>
<evidence type="ECO:0000313" key="4">
    <source>
        <dbReference type="EMBL" id="KAK5089026.1"/>
    </source>
</evidence>
<feature type="transmembrane region" description="Helical" evidence="2">
    <location>
        <begin position="242"/>
        <end position="266"/>
    </location>
</feature>
<feature type="region of interest" description="Disordered" evidence="1">
    <location>
        <begin position="174"/>
        <end position="213"/>
    </location>
</feature>
<organism evidence="4 5">
    <name type="scientific">Lithohypha guttulata</name>
    <dbReference type="NCBI Taxonomy" id="1690604"/>
    <lineage>
        <taxon>Eukaryota</taxon>
        <taxon>Fungi</taxon>
        <taxon>Dikarya</taxon>
        <taxon>Ascomycota</taxon>
        <taxon>Pezizomycotina</taxon>
        <taxon>Eurotiomycetes</taxon>
        <taxon>Chaetothyriomycetidae</taxon>
        <taxon>Chaetothyriales</taxon>
        <taxon>Trichomeriaceae</taxon>
        <taxon>Lithohypha</taxon>
    </lineage>
</organism>
<name>A0AAN7YIS3_9EURO</name>
<evidence type="ECO:0000256" key="2">
    <source>
        <dbReference type="SAM" id="Phobius"/>
    </source>
</evidence>
<feature type="domain" description="Mid2" evidence="3">
    <location>
        <begin position="214"/>
        <end position="269"/>
    </location>
</feature>
<sequence length="342" mass="35723">MPEFITPPPFGTVGDNTNNQNYAIGSTVTFSWTGTTADTAGMNLWLKRDVTGYTCTALNLANTQCWLINENNQGTSFSWNVNIPTFNGAGYDSRSPWYWIHMYDSDNTFGGEFGSHYFNVLPSSLMPASASLTQTRASTSTTASTATSAFSSAITTPASSAISSAASSLTPASSAASSRVTTAEPSETSASRQSAIPSSSLTSISGSSRSGTATNAAASATSSAAQPVATSTPTGLSSTAKIAIGCAVGIGIPLIALLAVIAFFLSRNNKRKHAARAGGVGGAAGMSERGSSKEYVHEKPVWKDTQNTGGWEPSRQPPVHEMESQNFRITSPSELDAHPYRR</sequence>
<evidence type="ECO:0000313" key="5">
    <source>
        <dbReference type="Proteomes" id="UP001309876"/>
    </source>
</evidence>
<feature type="compositionally biased region" description="Basic and acidic residues" evidence="1">
    <location>
        <begin position="290"/>
        <end position="302"/>
    </location>
</feature>
<feature type="region of interest" description="Disordered" evidence="1">
    <location>
        <begin position="274"/>
        <end position="342"/>
    </location>
</feature>
<accession>A0AAN7YIS3</accession>
<dbReference type="Pfam" id="PF04478">
    <property type="entry name" value="Mid2"/>
    <property type="match status" value="1"/>
</dbReference>